<accession>A0A9D2G3A8</accession>
<dbReference type="InterPro" id="IPR051471">
    <property type="entry name" value="Bacterial_PTS_sugar_comp"/>
</dbReference>
<evidence type="ECO:0000256" key="1">
    <source>
        <dbReference type="ARBA" id="ARBA00022679"/>
    </source>
</evidence>
<protein>
    <submittedName>
        <fullName evidence="3">PTS fructose transporter subunit IIA</fullName>
    </submittedName>
</protein>
<dbReference type="InterPro" id="IPR036662">
    <property type="entry name" value="PTS_EIIA_man-typ_sf"/>
</dbReference>
<dbReference type="GO" id="GO:0016020">
    <property type="term" value="C:membrane"/>
    <property type="evidence" value="ECO:0007669"/>
    <property type="project" value="InterPro"/>
</dbReference>
<feature type="domain" description="PTS EIIA type-4" evidence="2">
    <location>
        <begin position="1"/>
        <end position="82"/>
    </location>
</feature>
<sequence>MKQLLLVSHGRFAEELKKSVEMILGPQENIYTVSLLPNEGEKEFTEKFDGILQQLEGEVTVFADLLGGTPANIVSKKIMKDA</sequence>
<dbReference type="InterPro" id="IPR004701">
    <property type="entry name" value="PTS_EIIA_man-typ"/>
</dbReference>
<dbReference type="Gene3D" id="3.40.50.510">
    <property type="entry name" value="Phosphotransferase system, mannose-type IIA component"/>
    <property type="match status" value="1"/>
</dbReference>
<dbReference type="GO" id="GO:0016740">
    <property type="term" value="F:transferase activity"/>
    <property type="evidence" value="ECO:0007669"/>
    <property type="project" value="UniProtKB-KW"/>
</dbReference>
<evidence type="ECO:0000313" key="3">
    <source>
        <dbReference type="EMBL" id="HIZ71823.1"/>
    </source>
</evidence>
<dbReference type="Proteomes" id="UP000824106">
    <property type="component" value="Unassembled WGS sequence"/>
</dbReference>
<dbReference type="PROSITE" id="PS51096">
    <property type="entry name" value="PTS_EIIA_TYPE_4"/>
    <property type="match status" value="1"/>
</dbReference>
<dbReference type="Pfam" id="PF03610">
    <property type="entry name" value="EIIA-man"/>
    <property type="match status" value="1"/>
</dbReference>
<reference evidence="3" key="1">
    <citation type="journal article" date="2021" name="PeerJ">
        <title>Extensive microbial diversity within the chicken gut microbiome revealed by metagenomics and culture.</title>
        <authorList>
            <person name="Gilroy R."/>
            <person name="Ravi A."/>
            <person name="Getino M."/>
            <person name="Pursley I."/>
            <person name="Horton D.L."/>
            <person name="Alikhan N.F."/>
            <person name="Baker D."/>
            <person name="Gharbi K."/>
            <person name="Hall N."/>
            <person name="Watson M."/>
            <person name="Adriaenssens E.M."/>
            <person name="Foster-Nyarko E."/>
            <person name="Jarju S."/>
            <person name="Secka A."/>
            <person name="Antonio M."/>
            <person name="Oren A."/>
            <person name="Chaudhuri R.R."/>
            <person name="La Ragione R."/>
            <person name="Hildebrand F."/>
            <person name="Pallen M.J."/>
        </authorList>
    </citation>
    <scope>NUCLEOTIDE SEQUENCE</scope>
    <source>
        <strain evidence="3">CHK169-4300</strain>
    </source>
</reference>
<gene>
    <name evidence="3" type="ORF">H9808_08695</name>
</gene>
<keyword evidence="1" id="KW-0808">Transferase</keyword>
<dbReference type="PANTHER" id="PTHR33799:SF1">
    <property type="entry name" value="PTS SYSTEM MANNOSE-SPECIFIC EIIAB COMPONENT-RELATED"/>
    <property type="match status" value="1"/>
</dbReference>
<proteinExistence type="predicted"/>
<evidence type="ECO:0000313" key="4">
    <source>
        <dbReference type="Proteomes" id="UP000824106"/>
    </source>
</evidence>
<reference evidence="3" key="2">
    <citation type="submission" date="2021-04" db="EMBL/GenBank/DDBJ databases">
        <authorList>
            <person name="Gilroy R."/>
        </authorList>
    </citation>
    <scope>NUCLEOTIDE SEQUENCE</scope>
    <source>
        <strain evidence="3">CHK169-4300</strain>
    </source>
</reference>
<organism evidence="3 4">
    <name type="scientific">Candidatus Atopostipes pullistercoris</name>
    <dbReference type="NCBI Taxonomy" id="2838467"/>
    <lineage>
        <taxon>Bacteria</taxon>
        <taxon>Bacillati</taxon>
        <taxon>Bacillota</taxon>
        <taxon>Bacilli</taxon>
        <taxon>Lactobacillales</taxon>
        <taxon>Carnobacteriaceae</taxon>
        <taxon>Atopostipes</taxon>
    </lineage>
</organism>
<evidence type="ECO:0000259" key="2">
    <source>
        <dbReference type="PROSITE" id="PS51096"/>
    </source>
</evidence>
<name>A0A9D2G3A8_9LACT</name>
<dbReference type="GO" id="GO:0009401">
    <property type="term" value="P:phosphoenolpyruvate-dependent sugar phosphotransferase system"/>
    <property type="evidence" value="ECO:0007669"/>
    <property type="project" value="InterPro"/>
</dbReference>
<dbReference type="SUPFAM" id="SSF53062">
    <property type="entry name" value="PTS system fructose IIA component-like"/>
    <property type="match status" value="1"/>
</dbReference>
<dbReference type="AlphaFoldDB" id="A0A9D2G3A8"/>
<feature type="non-terminal residue" evidence="3">
    <location>
        <position position="82"/>
    </location>
</feature>
<comment type="caution">
    <text evidence="3">The sequence shown here is derived from an EMBL/GenBank/DDBJ whole genome shotgun (WGS) entry which is preliminary data.</text>
</comment>
<dbReference type="EMBL" id="DXAZ01000148">
    <property type="protein sequence ID" value="HIZ71823.1"/>
    <property type="molecule type" value="Genomic_DNA"/>
</dbReference>
<dbReference type="PANTHER" id="PTHR33799">
    <property type="entry name" value="PTS PERMEASE-RELATED-RELATED"/>
    <property type="match status" value="1"/>
</dbReference>